<dbReference type="InterPro" id="IPR021235">
    <property type="entry name" value="DUF2637"/>
</dbReference>
<protein>
    <submittedName>
        <fullName evidence="3">DUF2637 domain-containing protein</fullName>
    </submittedName>
</protein>
<sequence>MKLEDGAQTVIMLFMGVAAGAVSFTHVHDATVMAGQPSWVGWVNAVTIELMVIALGLEVRRRRRSGGHKVKSVMAMMMFFIFLSMGAQVLDAEPTIVGWLAASASALGFLTLVKVVLSRPTEAKSAGQTRQAEPVRPVPAPQSEPELIDVAATVVEKPAVAAEPAPVDDAFAAFAAFGEGR</sequence>
<comment type="caution">
    <text evidence="3">The sequence shown here is derived from an EMBL/GenBank/DDBJ whole genome shotgun (WGS) entry which is preliminary data.</text>
</comment>
<feature type="transmembrane region" description="Helical" evidence="2">
    <location>
        <begin position="39"/>
        <end position="60"/>
    </location>
</feature>
<dbReference type="Proteomes" id="UP000681341">
    <property type="component" value="Unassembled WGS sequence"/>
</dbReference>
<feature type="transmembrane region" description="Helical" evidence="2">
    <location>
        <begin position="72"/>
        <end position="90"/>
    </location>
</feature>
<organism evidence="3 4">
    <name type="scientific">Glycomyces niveus</name>
    <dbReference type="NCBI Taxonomy" id="2820287"/>
    <lineage>
        <taxon>Bacteria</taxon>
        <taxon>Bacillati</taxon>
        <taxon>Actinomycetota</taxon>
        <taxon>Actinomycetes</taxon>
        <taxon>Glycomycetales</taxon>
        <taxon>Glycomycetaceae</taxon>
        <taxon>Glycomyces</taxon>
    </lineage>
</organism>
<keyword evidence="2" id="KW-1133">Transmembrane helix</keyword>
<reference evidence="3 4" key="1">
    <citation type="submission" date="2021-03" db="EMBL/GenBank/DDBJ databases">
        <title>Glycomyces sp. nov., a novel actinomycete isolated from soil.</title>
        <authorList>
            <person name="Yang X."/>
            <person name="Xu X."/>
        </authorList>
    </citation>
    <scope>NUCLEOTIDE SEQUENCE [LARGE SCALE GENOMIC DNA]</scope>
    <source>
        <strain evidence="3 4">NEAU-S30</strain>
    </source>
</reference>
<gene>
    <name evidence="3" type="ORF">J5V16_22075</name>
</gene>
<dbReference type="Pfam" id="PF10935">
    <property type="entry name" value="DUF2637"/>
    <property type="match status" value="1"/>
</dbReference>
<feature type="transmembrane region" description="Helical" evidence="2">
    <location>
        <begin position="7"/>
        <end position="27"/>
    </location>
</feature>
<proteinExistence type="predicted"/>
<dbReference type="RefSeq" id="WP_208499141.1">
    <property type="nucleotide sequence ID" value="NZ_JAGFNP010000015.1"/>
</dbReference>
<feature type="region of interest" description="Disordered" evidence="1">
    <location>
        <begin position="123"/>
        <end position="144"/>
    </location>
</feature>
<evidence type="ECO:0000256" key="1">
    <source>
        <dbReference type="SAM" id="MobiDB-lite"/>
    </source>
</evidence>
<evidence type="ECO:0000313" key="4">
    <source>
        <dbReference type="Proteomes" id="UP000681341"/>
    </source>
</evidence>
<feature type="transmembrane region" description="Helical" evidence="2">
    <location>
        <begin position="96"/>
        <end position="117"/>
    </location>
</feature>
<keyword evidence="4" id="KW-1185">Reference proteome</keyword>
<dbReference type="EMBL" id="JAGFNP010000015">
    <property type="protein sequence ID" value="MBO3735523.1"/>
    <property type="molecule type" value="Genomic_DNA"/>
</dbReference>
<evidence type="ECO:0000313" key="3">
    <source>
        <dbReference type="EMBL" id="MBO3735523.1"/>
    </source>
</evidence>
<keyword evidence="2" id="KW-0812">Transmembrane</keyword>
<evidence type="ECO:0000256" key="2">
    <source>
        <dbReference type="SAM" id="Phobius"/>
    </source>
</evidence>
<name>A0ABS3U9S2_9ACTN</name>
<keyword evidence="2" id="KW-0472">Membrane</keyword>
<accession>A0ABS3U9S2</accession>